<evidence type="ECO:0000313" key="2">
    <source>
        <dbReference type="Proteomes" id="UP000178645"/>
    </source>
</evidence>
<protein>
    <submittedName>
        <fullName evidence="1">Uncharacterized protein</fullName>
    </submittedName>
</protein>
<comment type="caution">
    <text evidence="1">The sequence shown here is derived from an EMBL/GenBank/DDBJ whole genome shotgun (WGS) entry which is preliminary data.</text>
</comment>
<name>A0A1F6Y4V8_9BACT</name>
<gene>
    <name evidence="1" type="ORF">A3G53_02275</name>
</gene>
<evidence type="ECO:0000313" key="1">
    <source>
        <dbReference type="EMBL" id="OGJ01365.1"/>
    </source>
</evidence>
<proteinExistence type="predicted"/>
<dbReference type="AlphaFoldDB" id="A0A1F6Y4V8"/>
<accession>A0A1F6Y4V8</accession>
<dbReference type="Proteomes" id="UP000178645">
    <property type="component" value="Unassembled WGS sequence"/>
</dbReference>
<sequence>MTSRDQTALEEALVDKKIARVEIDPEGTELWENQAVLTMEDGTIVSFRVSNVMAGHWIDILVNGLQVTST</sequence>
<reference evidence="1 2" key="1">
    <citation type="journal article" date="2016" name="Nat. Commun.">
        <title>Thousands of microbial genomes shed light on interconnected biogeochemical processes in an aquifer system.</title>
        <authorList>
            <person name="Anantharaman K."/>
            <person name="Brown C.T."/>
            <person name="Hug L.A."/>
            <person name="Sharon I."/>
            <person name="Castelle C.J."/>
            <person name="Probst A.J."/>
            <person name="Thomas B.C."/>
            <person name="Singh A."/>
            <person name="Wilkins M.J."/>
            <person name="Karaoz U."/>
            <person name="Brodie E.L."/>
            <person name="Williams K.H."/>
            <person name="Hubbard S.S."/>
            <person name="Banfield J.F."/>
        </authorList>
    </citation>
    <scope>NUCLEOTIDE SEQUENCE [LARGE SCALE GENOMIC DNA]</scope>
</reference>
<dbReference type="EMBL" id="MFVU01000027">
    <property type="protein sequence ID" value="OGJ01365.1"/>
    <property type="molecule type" value="Genomic_DNA"/>
</dbReference>
<organism evidence="1 2">
    <name type="scientific">Candidatus Nomurabacteria bacterium RIFCSPLOWO2_12_FULL_44_11</name>
    <dbReference type="NCBI Taxonomy" id="1801796"/>
    <lineage>
        <taxon>Bacteria</taxon>
        <taxon>Candidatus Nomuraibacteriota</taxon>
    </lineage>
</organism>